<evidence type="ECO:0000313" key="5">
    <source>
        <dbReference type="Proteomes" id="UP000092600"/>
    </source>
</evidence>
<organism evidence="4 5">
    <name type="scientific">Ananas comosus</name>
    <name type="common">Pineapple</name>
    <name type="synonym">Ananas ananas</name>
    <dbReference type="NCBI Taxonomy" id="4615"/>
    <lineage>
        <taxon>Eukaryota</taxon>
        <taxon>Viridiplantae</taxon>
        <taxon>Streptophyta</taxon>
        <taxon>Embryophyta</taxon>
        <taxon>Tracheophyta</taxon>
        <taxon>Spermatophyta</taxon>
        <taxon>Magnoliopsida</taxon>
        <taxon>Liliopsida</taxon>
        <taxon>Poales</taxon>
        <taxon>Bromeliaceae</taxon>
        <taxon>Bromelioideae</taxon>
        <taxon>Ananas</taxon>
    </lineage>
</organism>
<dbReference type="InterPro" id="IPR033347">
    <property type="entry name" value="Di19"/>
</dbReference>
<comment type="similarity">
    <text evidence="1">Belongs to the Di19 family.</text>
</comment>
<gene>
    <name evidence="4" type="ORF">ACMD2_01745</name>
</gene>
<evidence type="ECO:0000256" key="1">
    <source>
        <dbReference type="ARBA" id="ARBA00007109"/>
    </source>
</evidence>
<feature type="domain" description="Di19 C-terminal" evidence="3">
    <location>
        <begin position="131"/>
        <end position="231"/>
    </location>
</feature>
<dbReference type="Pfam" id="PF05605">
    <property type="entry name" value="zf-Di19"/>
    <property type="match status" value="1"/>
</dbReference>
<protein>
    <submittedName>
        <fullName evidence="4">Protein DEHYDRATION-INDUCED 2</fullName>
    </submittedName>
</protein>
<dbReference type="AlphaFoldDB" id="A0A199VJS2"/>
<dbReference type="PANTHER" id="PTHR31875">
    <property type="entry name" value="PROTEIN DEHYDRATION-INDUCED 19"/>
    <property type="match status" value="1"/>
</dbReference>
<proteinExistence type="inferred from homology"/>
<comment type="caution">
    <text evidence="4">The sequence shown here is derived from an EMBL/GenBank/DDBJ whole genome shotgun (WGS) entry which is preliminary data.</text>
</comment>
<accession>A0A199VJS2</accession>
<dbReference type="Proteomes" id="UP000092600">
    <property type="component" value="Unassembled WGS sequence"/>
</dbReference>
<dbReference type="PANTHER" id="PTHR31875:SF26">
    <property type="entry name" value="PROTEIN DEHYDRATION-INDUCED 19-RELATED"/>
    <property type="match status" value="1"/>
</dbReference>
<sequence>MEADSWSRLSAAASKRLLQSRYDLYLGFEEVDGEDDESRAEFNCPFCAEDFDFVGLCCHIDDEHHVEAKNGVFTLFFDGMSHLCREGWNGLGWAHDNATWKLLQNILYHSEDYLQRRRRFRKASTGSHSLLSLLRKDLRDGNLQALLGGSSCTAAPSAVAPDPLLSSLVYNLPIGESPKGLQAESLDNAFLINDCSDEKVVERTEPSLSDKDQEERARRSELVQELVLSSIFDNTL</sequence>
<evidence type="ECO:0000259" key="2">
    <source>
        <dbReference type="Pfam" id="PF05605"/>
    </source>
</evidence>
<dbReference type="InterPro" id="IPR027935">
    <property type="entry name" value="Di19_C"/>
</dbReference>
<dbReference type="Pfam" id="PF14571">
    <property type="entry name" value="Di19_C"/>
    <property type="match status" value="1"/>
</dbReference>
<dbReference type="STRING" id="4615.A0A199VJS2"/>
<evidence type="ECO:0000259" key="3">
    <source>
        <dbReference type="Pfam" id="PF14571"/>
    </source>
</evidence>
<feature type="domain" description="Di19 zinc-binding" evidence="2">
    <location>
        <begin position="41"/>
        <end position="72"/>
    </location>
</feature>
<name>A0A199VJS2_ANACO</name>
<reference evidence="4 5" key="1">
    <citation type="journal article" date="2016" name="DNA Res.">
        <title>The draft genome of MD-2 pineapple using hybrid error correction of long reads.</title>
        <authorList>
            <person name="Redwan R.M."/>
            <person name="Saidin A."/>
            <person name="Kumar S.V."/>
        </authorList>
    </citation>
    <scope>NUCLEOTIDE SEQUENCE [LARGE SCALE GENOMIC DNA]</scope>
    <source>
        <strain evidence="5">cv. MD2</strain>
        <tissue evidence="4">Leaf</tissue>
    </source>
</reference>
<dbReference type="EMBL" id="LSRQ01001555">
    <property type="protein sequence ID" value="OAY77339.1"/>
    <property type="molecule type" value="Genomic_DNA"/>
</dbReference>
<evidence type="ECO:0000313" key="4">
    <source>
        <dbReference type="EMBL" id="OAY77339.1"/>
    </source>
</evidence>
<dbReference type="InterPro" id="IPR008598">
    <property type="entry name" value="Di19_Zn-bd"/>
</dbReference>